<dbReference type="SUPFAM" id="SSF55729">
    <property type="entry name" value="Acyl-CoA N-acyltransferases (Nat)"/>
    <property type="match status" value="1"/>
</dbReference>
<dbReference type="PROSITE" id="PS51186">
    <property type="entry name" value="GNAT"/>
    <property type="match status" value="1"/>
</dbReference>
<dbReference type="AlphaFoldDB" id="A0A1T2X1N9"/>
<dbReference type="RefSeq" id="WP_078502326.1">
    <property type="nucleotide sequence ID" value="NZ_MSZX01000014.1"/>
</dbReference>
<gene>
    <name evidence="2" type="ORF">BVG16_27105</name>
</gene>
<comment type="caution">
    <text evidence="2">The sequence shown here is derived from an EMBL/GenBank/DDBJ whole genome shotgun (WGS) entry which is preliminary data.</text>
</comment>
<proteinExistence type="predicted"/>
<dbReference type="Pfam" id="PF00583">
    <property type="entry name" value="Acetyltransf_1"/>
    <property type="match status" value="1"/>
</dbReference>
<accession>A0A1T2X1N9</accession>
<dbReference type="OrthoDB" id="9786032at2"/>
<evidence type="ECO:0000313" key="2">
    <source>
        <dbReference type="EMBL" id="OPA73757.1"/>
    </source>
</evidence>
<dbReference type="STRING" id="1324314.BVG16_27105"/>
<feature type="domain" description="N-acetyltransferase" evidence="1">
    <location>
        <begin position="4"/>
        <end position="159"/>
    </location>
</feature>
<name>A0A1T2X1N9_9BACL</name>
<keyword evidence="2" id="KW-0808">Transferase</keyword>
<protein>
    <submittedName>
        <fullName evidence="2">GNAT family N-acetyltransferase</fullName>
    </submittedName>
</protein>
<dbReference type="CDD" id="cd04301">
    <property type="entry name" value="NAT_SF"/>
    <property type="match status" value="1"/>
</dbReference>
<dbReference type="GO" id="GO:0016747">
    <property type="term" value="F:acyltransferase activity, transferring groups other than amino-acyl groups"/>
    <property type="evidence" value="ECO:0007669"/>
    <property type="project" value="InterPro"/>
</dbReference>
<evidence type="ECO:0000259" key="1">
    <source>
        <dbReference type="PROSITE" id="PS51186"/>
    </source>
</evidence>
<dbReference type="EMBL" id="MSZX01000014">
    <property type="protein sequence ID" value="OPA73757.1"/>
    <property type="molecule type" value="Genomic_DNA"/>
</dbReference>
<evidence type="ECO:0000313" key="3">
    <source>
        <dbReference type="Proteomes" id="UP000190188"/>
    </source>
</evidence>
<dbReference type="Proteomes" id="UP000190188">
    <property type="component" value="Unassembled WGS sequence"/>
</dbReference>
<reference evidence="2 3" key="1">
    <citation type="submission" date="2017-01" db="EMBL/GenBank/DDBJ databases">
        <title>Genome analysis of Paenibacillus selenitrireducens ES3-24.</title>
        <authorList>
            <person name="Xu D."/>
            <person name="Yao R."/>
            <person name="Zheng S."/>
        </authorList>
    </citation>
    <scope>NUCLEOTIDE SEQUENCE [LARGE SCALE GENOMIC DNA]</scope>
    <source>
        <strain evidence="2 3">ES3-24</strain>
    </source>
</reference>
<dbReference type="InterPro" id="IPR016181">
    <property type="entry name" value="Acyl_CoA_acyltransferase"/>
</dbReference>
<sequence>MYSIVLEKADESDANTIYAMQVKTFAPLLAKYQDFDTNPACESIERVIARINHPYGSFYKILTHDQILVGAIRVYWDETETRFGISPMFISPSYQGQGIAQRAIEFVESMYPRAKTWELATLLEEVRNCYLYEKMGYRKTGEWKRLNEYATLVFYKKVAKGRY</sequence>
<dbReference type="InterPro" id="IPR000182">
    <property type="entry name" value="GNAT_dom"/>
</dbReference>
<dbReference type="Gene3D" id="3.40.630.30">
    <property type="match status" value="1"/>
</dbReference>
<keyword evidence="3" id="KW-1185">Reference proteome</keyword>
<organism evidence="2 3">
    <name type="scientific">Paenibacillus selenitireducens</name>
    <dbReference type="NCBI Taxonomy" id="1324314"/>
    <lineage>
        <taxon>Bacteria</taxon>
        <taxon>Bacillati</taxon>
        <taxon>Bacillota</taxon>
        <taxon>Bacilli</taxon>
        <taxon>Bacillales</taxon>
        <taxon>Paenibacillaceae</taxon>
        <taxon>Paenibacillus</taxon>
    </lineage>
</organism>